<dbReference type="EMBL" id="KN824317">
    <property type="protein sequence ID" value="KIM25138.1"/>
    <property type="molecule type" value="Genomic_DNA"/>
</dbReference>
<name>A0A0C2WFG3_SERVB</name>
<protein>
    <submittedName>
        <fullName evidence="1">Uncharacterized protein</fullName>
    </submittedName>
</protein>
<dbReference type="Proteomes" id="UP000054097">
    <property type="component" value="Unassembled WGS sequence"/>
</dbReference>
<reference evidence="1 2" key="1">
    <citation type="submission" date="2014-04" db="EMBL/GenBank/DDBJ databases">
        <authorList>
            <consortium name="DOE Joint Genome Institute"/>
            <person name="Kuo A."/>
            <person name="Zuccaro A."/>
            <person name="Kohler A."/>
            <person name="Nagy L.G."/>
            <person name="Floudas D."/>
            <person name="Copeland A."/>
            <person name="Barry K.W."/>
            <person name="Cichocki N."/>
            <person name="Veneault-Fourrey C."/>
            <person name="LaButti K."/>
            <person name="Lindquist E.A."/>
            <person name="Lipzen A."/>
            <person name="Lundell T."/>
            <person name="Morin E."/>
            <person name="Murat C."/>
            <person name="Sun H."/>
            <person name="Tunlid A."/>
            <person name="Henrissat B."/>
            <person name="Grigoriev I.V."/>
            <person name="Hibbett D.S."/>
            <person name="Martin F."/>
            <person name="Nordberg H.P."/>
            <person name="Cantor M.N."/>
            <person name="Hua S.X."/>
        </authorList>
    </citation>
    <scope>NUCLEOTIDE SEQUENCE [LARGE SCALE GENOMIC DNA]</scope>
    <source>
        <strain evidence="1 2">MAFF 305830</strain>
    </source>
</reference>
<organism evidence="1 2">
    <name type="scientific">Serendipita vermifera MAFF 305830</name>
    <dbReference type="NCBI Taxonomy" id="933852"/>
    <lineage>
        <taxon>Eukaryota</taxon>
        <taxon>Fungi</taxon>
        <taxon>Dikarya</taxon>
        <taxon>Basidiomycota</taxon>
        <taxon>Agaricomycotina</taxon>
        <taxon>Agaricomycetes</taxon>
        <taxon>Sebacinales</taxon>
        <taxon>Serendipitaceae</taxon>
        <taxon>Serendipita</taxon>
    </lineage>
</organism>
<accession>A0A0C2WFG3</accession>
<gene>
    <name evidence="1" type="ORF">M408DRAFT_10657</name>
</gene>
<dbReference type="AlphaFoldDB" id="A0A0C2WFG3"/>
<dbReference type="HOGENOM" id="CLU_2062910_0_0_1"/>
<reference evidence="2" key="2">
    <citation type="submission" date="2015-01" db="EMBL/GenBank/DDBJ databases">
        <title>Evolutionary Origins and Diversification of the Mycorrhizal Mutualists.</title>
        <authorList>
            <consortium name="DOE Joint Genome Institute"/>
            <consortium name="Mycorrhizal Genomics Consortium"/>
            <person name="Kohler A."/>
            <person name="Kuo A."/>
            <person name="Nagy L.G."/>
            <person name="Floudas D."/>
            <person name="Copeland A."/>
            <person name="Barry K.W."/>
            <person name="Cichocki N."/>
            <person name="Veneault-Fourrey C."/>
            <person name="LaButti K."/>
            <person name="Lindquist E.A."/>
            <person name="Lipzen A."/>
            <person name="Lundell T."/>
            <person name="Morin E."/>
            <person name="Murat C."/>
            <person name="Riley R."/>
            <person name="Ohm R."/>
            <person name="Sun H."/>
            <person name="Tunlid A."/>
            <person name="Henrissat B."/>
            <person name="Grigoriev I.V."/>
            <person name="Hibbett D.S."/>
            <person name="Martin F."/>
        </authorList>
    </citation>
    <scope>NUCLEOTIDE SEQUENCE [LARGE SCALE GENOMIC DNA]</scope>
    <source>
        <strain evidence="2">MAFF 305830</strain>
    </source>
</reference>
<sequence length="119" mass="13901">MAAILKKICCNLFETVLKGSSHMGLPIIVCLRHSRKRITLHLPRKMSLSEKEWEEKGEVNGLWSETSRRETQRDVEIDYSDEENDAVTDELGFIWYPTSDTKTNHQWKVLSLDRQEVSH</sequence>
<evidence type="ECO:0000313" key="1">
    <source>
        <dbReference type="EMBL" id="KIM25138.1"/>
    </source>
</evidence>
<keyword evidence="2" id="KW-1185">Reference proteome</keyword>
<proteinExistence type="predicted"/>
<evidence type="ECO:0000313" key="2">
    <source>
        <dbReference type="Proteomes" id="UP000054097"/>
    </source>
</evidence>